<accession>A0ABV9QHP4</accession>
<reference evidence="2" key="1">
    <citation type="journal article" date="2019" name="Int. J. Syst. Evol. Microbiol.">
        <title>The Global Catalogue of Microorganisms (GCM) 10K type strain sequencing project: providing services to taxonomists for standard genome sequencing and annotation.</title>
        <authorList>
            <consortium name="The Broad Institute Genomics Platform"/>
            <consortium name="The Broad Institute Genome Sequencing Center for Infectious Disease"/>
            <person name="Wu L."/>
            <person name="Ma J."/>
        </authorList>
    </citation>
    <scope>NUCLEOTIDE SEQUENCE [LARGE SCALE GENOMIC DNA]</scope>
    <source>
        <strain evidence="2">CCUG 46385</strain>
    </source>
</reference>
<keyword evidence="2" id="KW-1185">Reference proteome</keyword>
<evidence type="ECO:0000313" key="1">
    <source>
        <dbReference type="EMBL" id="MFC4803758.1"/>
    </source>
</evidence>
<protein>
    <submittedName>
        <fullName evidence="1">Uncharacterized protein</fullName>
    </submittedName>
</protein>
<gene>
    <name evidence="1" type="ORF">ACFO4R_01555</name>
</gene>
<dbReference type="Proteomes" id="UP001595916">
    <property type="component" value="Unassembled WGS sequence"/>
</dbReference>
<sequence length="279" mass="32536">MEEEFVEALKYLSEKEKEKNSYSRKKIYEAVKRMDYLEEKDLIRLIQDIKNRKNPFGSSCSYKAMEDYSSLRKRQTYVQKFKLASQEKQLPGFPNVAYSLPIVQFIKNNRNEEDPKGVREFHFFVRTGDNSLLANLFEGRTFDEGKVLLIGPKASQGYNRYLLKEIKKCNKEPKQKNRSERNYLNIGMLLPAENSIDWEKSSISLYTSERRPFHISAGMDKEKVISFIGEGSVVSSLQKEFLSGESIRNPYNLMYKNAIVFGNSYLKELEVSCEKESKI</sequence>
<organism evidence="1 2">
    <name type="scientific">Filifactor villosus</name>
    <dbReference type="NCBI Taxonomy" id="29374"/>
    <lineage>
        <taxon>Bacteria</taxon>
        <taxon>Bacillati</taxon>
        <taxon>Bacillota</taxon>
        <taxon>Clostridia</taxon>
        <taxon>Peptostreptococcales</taxon>
        <taxon>Filifactoraceae</taxon>
        <taxon>Filifactor</taxon>
    </lineage>
</organism>
<name>A0ABV9QHP4_9FIRM</name>
<dbReference type="RefSeq" id="WP_379787216.1">
    <property type="nucleotide sequence ID" value="NZ_JBHSHL010000004.1"/>
</dbReference>
<proteinExistence type="predicted"/>
<evidence type="ECO:0000313" key="2">
    <source>
        <dbReference type="Proteomes" id="UP001595916"/>
    </source>
</evidence>
<dbReference type="EMBL" id="JBHSHL010000004">
    <property type="protein sequence ID" value="MFC4803758.1"/>
    <property type="molecule type" value="Genomic_DNA"/>
</dbReference>
<comment type="caution">
    <text evidence="1">The sequence shown here is derived from an EMBL/GenBank/DDBJ whole genome shotgun (WGS) entry which is preliminary data.</text>
</comment>